<proteinExistence type="predicted"/>
<dbReference type="Proteomes" id="UP000030848">
    <property type="component" value="Unassembled WGS sequence"/>
</dbReference>
<sequence length="457" mass="51379">MDIEELMKRLGTRSHVATHSSDKLVQDVKEHIRQVDKKREKEKPDYCPRRKIDVTPVPHSEHDGGIDVSPWDVMMLLSRATVLSSQGASQALSQHWNSLKYLSAFRENPHGHLELSAEGRSREFFRKSVQAQELGTAFGLATVLNIARRRHPGYRFTIAQADLALEAGWTLRGGKSEYRLETRDRPDYFLVGLHDRKPMRFIAVRCKGEHTGSGTRLNQFARATEEVYTVATGPKNAPEPAPSLMTATALDGKSGIEVHILDPEGDGVLAHPSTVELNRPVEQQNFYGEIPVPQDDGKTCTRPGFHLPPEYYPWFSRVLVRSAAASLLAFAGDRSSAKGLLTERQGARIGDDFLRPGASVHRDTGITLADLRLVGTDHVFRFHGERVEVFSALPEELYETLRDQDLENWETARITALRRWRSQRRHIRDGWSGLIVMDDDGAVLGIRKMGEGRPLDD</sequence>
<evidence type="ECO:0000256" key="1">
    <source>
        <dbReference type="SAM" id="MobiDB-lite"/>
    </source>
</evidence>
<evidence type="ECO:0000313" key="3">
    <source>
        <dbReference type="Proteomes" id="UP000030848"/>
    </source>
</evidence>
<gene>
    <name evidence="2" type="ORF">MINT15_40070</name>
</gene>
<name>A0A837D6C8_9PSEU</name>
<reference evidence="2 3" key="1">
    <citation type="submission" date="2014-10" db="EMBL/GenBank/DDBJ databases">
        <title>Genome sequence of Micropolyspora internatus JCM3315.</title>
        <authorList>
            <person name="Shin S.-K."/>
            <person name="Yi H."/>
        </authorList>
    </citation>
    <scope>NUCLEOTIDE SEQUENCE [LARGE SCALE GENOMIC DNA]</scope>
    <source>
        <strain evidence="2 3">JCM 3315</strain>
    </source>
</reference>
<dbReference type="EMBL" id="JRZE01000008">
    <property type="protein sequence ID" value="KHF42201.1"/>
    <property type="molecule type" value="Genomic_DNA"/>
</dbReference>
<accession>A0A837D6C8</accession>
<evidence type="ECO:0000313" key="2">
    <source>
        <dbReference type="EMBL" id="KHF42201.1"/>
    </source>
</evidence>
<feature type="region of interest" description="Disordered" evidence="1">
    <location>
        <begin position="36"/>
        <end position="63"/>
    </location>
</feature>
<organism evidence="2 3">
    <name type="scientific">Saccharomonospora viridis</name>
    <dbReference type="NCBI Taxonomy" id="1852"/>
    <lineage>
        <taxon>Bacteria</taxon>
        <taxon>Bacillati</taxon>
        <taxon>Actinomycetota</taxon>
        <taxon>Actinomycetes</taxon>
        <taxon>Pseudonocardiales</taxon>
        <taxon>Pseudonocardiaceae</taxon>
        <taxon>Saccharomonospora</taxon>
    </lineage>
</organism>
<dbReference type="AlphaFoldDB" id="A0A837D6C8"/>
<comment type="caution">
    <text evidence="2">The sequence shown here is derived from an EMBL/GenBank/DDBJ whole genome shotgun (WGS) entry which is preliminary data.</text>
</comment>
<protein>
    <submittedName>
        <fullName evidence="2">Uncharacterized protein</fullName>
    </submittedName>
</protein>